<evidence type="ECO:0000256" key="2">
    <source>
        <dbReference type="ARBA" id="ARBA00023015"/>
    </source>
</evidence>
<protein>
    <submittedName>
        <fullName evidence="6">LysR family transcriptional regulator</fullName>
    </submittedName>
</protein>
<dbReference type="InterPro" id="IPR050950">
    <property type="entry name" value="HTH-type_LysR_regulators"/>
</dbReference>
<dbReference type="Pfam" id="PF00126">
    <property type="entry name" value="HTH_1"/>
    <property type="match status" value="1"/>
</dbReference>
<organism evidence="6 7">
    <name type="scientific">Myroides pelagicus</name>
    <dbReference type="NCBI Taxonomy" id="270914"/>
    <lineage>
        <taxon>Bacteria</taxon>
        <taxon>Pseudomonadati</taxon>
        <taxon>Bacteroidota</taxon>
        <taxon>Flavobacteriia</taxon>
        <taxon>Flavobacteriales</taxon>
        <taxon>Flavobacteriaceae</taxon>
        <taxon>Myroides</taxon>
    </lineage>
</organism>
<comment type="similarity">
    <text evidence="1">Belongs to the LysR transcriptional regulatory family.</text>
</comment>
<dbReference type="EMBL" id="WMJY01000007">
    <property type="protein sequence ID" value="MTH29175.1"/>
    <property type="molecule type" value="Genomic_DNA"/>
</dbReference>
<accession>A0A7K1GJV9</accession>
<keyword evidence="7" id="KW-1185">Reference proteome</keyword>
<evidence type="ECO:0000256" key="3">
    <source>
        <dbReference type="ARBA" id="ARBA00023125"/>
    </source>
</evidence>
<dbReference type="Proteomes" id="UP000488936">
    <property type="component" value="Unassembled WGS sequence"/>
</dbReference>
<dbReference type="PANTHER" id="PTHR30419:SF8">
    <property type="entry name" value="NITROGEN ASSIMILATION TRANSCRIPTIONAL ACTIVATOR-RELATED"/>
    <property type="match status" value="1"/>
</dbReference>
<dbReference type="RefSeq" id="WP_155035156.1">
    <property type="nucleotide sequence ID" value="NZ_JAYMMG010000014.1"/>
</dbReference>
<dbReference type="SUPFAM" id="SSF46785">
    <property type="entry name" value="Winged helix' DNA-binding domain"/>
    <property type="match status" value="1"/>
</dbReference>
<gene>
    <name evidence="6" type="ORF">GJV77_04470</name>
</gene>
<proteinExistence type="inferred from homology"/>
<dbReference type="Gene3D" id="3.40.190.290">
    <property type="match status" value="1"/>
</dbReference>
<reference evidence="6 7" key="1">
    <citation type="journal article" date="2006" name="Int. J. Syst. Evol. Microbiol.">
        <title>Myroides pelagicus sp. nov., isolated from seawater in Thailand.</title>
        <authorList>
            <person name="Yoon J."/>
            <person name="Maneerat S."/>
            <person name="Kawai F."/>
            <person name="Yokota A."/>
        </authorList>
    </citation>
    <scope>NUCLEOTIDE SEQUENCE [LARGE SCALE GENOMIC DNA]</scope>
    <source>
        <strain evidence="6 7">SM1T</strain>
    </source>
</reference>
<evidence type="ECO:0000256" key="1">
    <source>
        <dbReference type="ARBA" id="ARBA00009437"/>
    </source>
</evidence>
<evidence type="ECO:0000256" key="4">
    <source>
        <dbReference type="ARBA" id="ARBA00023163"/>
    </source>
</evidence>
<evidence type="ECO:0000259" key="5">
    <source>
        <dbReference type="PROSITE" id="PS50931"/>
    </source>
</evidence>
<dbReference type="OrthoDB" id="9803735at2"/>
<keyword evidence="2" id="KW-0805">Transcription regulation</keyword>
<dbReference type="AlphaFoldDB" id="A0A7K1GJV9"/>
<sequence length="297" mass="33499">MELRQLKYFLKAKELLNFTQAAKHLYITQSTLSQQIKQLEQELNMPLFDRIGKRISLTEAGEQFAQYAQKSVDAAQEGLLLLNDLNTMNTGELKIGLTWGLKSLVLTSMKAFAAAYPKVKLTVTFGTTTELIVALNKQEIDFALTFFEGDHEDNLVYEPLMLSKMALIVSKHSSLASRKQITWAEVASLRLALPVKGFSTRNFLDRQFELHNIHPEIAVEVNHTSTVIDLVRVNAFKTILTLATVHGESGVCAIDIADCDMDREAVIITLKDCYQKRAVKIFIDLLLSEDKDLYNEL</sequence>
<feature type="domain" description="HTH lysR-type" evidence="5">
    <location>
        <begin position="1"/>
        <end position="58"/>
    </location>
</feature>
<name>A0A7K1GJV9_9FLAO</name>
<comment type="caution">
    <text evidence="6">The sequence shown here is derived from an EMBL/GenBank/DDBJ whole genome shotgun (WGS) entry which is preliminary data.</text>
</comment>
<dbReference type="PANTHER" id="PTHR30419">
    <property type="entry name" value="HTH-TYPE TRANSCRIPTIONAL REGULATOR YBHD"/>
    <property type="match status" value="1"/>
</dbReference>
<dbReference type="SUPFAM" id="SSF53850">
    <property type="entry name" value="Periplasmic binding protein-like II"/>
    <property type="match status" value="1"/>
</dbReference>
<evidence type="ECO:0000313" key="7">
    <source>
        <dbReference type="Proteomes" id="UP000488936"/>
    </source>
</evidence>
<keyword evidence="4" id="KW-0804">Transcription</keyword>
<dbReference type="PRINTS" id="PR00039">
    <property type="entry name" value="HTHLYSR"/>
</dbReference>
<dbReference type="GO" id="GO:0003677">
    <property type="term" value="F:DNA binding"/>
    <property type="evidence" value="ECO:0007669"/>
    <property type="project" value="UniProtKB-KW"/>
</dbReference>
<dbReference type="PROSITE" id="PS50931">
    <property type="entry name" value="HTH_LYSR"/>
    <property type="match status" value="1"/>
</dbReference>
<dbReference type="Pfam" id="PF03466">
    <property type="entry name" value="LysR_substrate"/>
    <property type="match status" value="1"/>
</dbReference>
<dbReference type="GO" id="GO:0003700">
    <property type="term" value="F:DNA-binding transcription factor activity"/>
    <property type="evidence" value="ECO:0007669"/>
    <property type="project" value="InterPro"/>
</dbReference>
<dbReference type="InterPro" id="IPR036390">
    <property type="entry name" value="WH_DNA-bd_sf"/>
</dbReference>
<dbReference type="CDD" id="cd05466">
    <property type="entry name" value="PBP2_LTTR_substrate"/>
    <property type="match status" value="1"/>
</dbReference>
<dbReference type="InterPro" id="IPR005119">
    <property type="entry name" value="LysR_subst-bd"/>
</dbReference>
<dbReference type="Gene3D" id="1.10.10.10">
    <property type="entry name" value="Winged helix-like DNA-binding domain superfamily/Winged helix DNA-binding domain"/>
    <property type="match status" value="1"/>
</dbReference>
<dbReference type="FunFam" id="1.10.10.10:FF:000001">
    <property type="entry name" value="LysR family transcriptional regulator"/>
    <property type="match status" value="1"/>
</dbReference>
<dbReference type="InterPro" id="IPR000847">
    <property type="entry name" value="LysR_HTH_N"/>
</dbReference>
<keyword evidence="3" id="KW-0238">DNA-binding</keyword>
<dbReference type="GO" id="GO:0005829">
    <property type="term" value="C:cytosol"/>
    <property type="evidence" value="ECO:0007669"/>
    <property type="project" value="TreeGrafter"/>
</dbReference>
<evidence type="ECO:0000313" key="6">
    <source>
        <dbReference type="EMBL" id="MTH29175.1"/>
    </source>
</evidence>
<dbReference type="InterPro" id="IPR036388">
    <property type="entry name" value="WH-like_DNA-bd_sf"/>
</dbReference>